<dbReference type="InterPro" id="IPR051908">
    <property type="entry name" value="Ribosomal_N-acetyltransferase"/>
</dbReference>
<evidence type="ECO:0000256" key="1">
    <source>
        <dbReference type="SAM" id="MobiDB-lite"/>
    </source>
</evidence>
<name>A0A0P7I1F4_9EURY</name>
<organism evidence="3 4">
    <name type="scientific">Halolamina pelagica</name>
    <dbReference type="NCBI Taxonomy" id="699431"/>
    <lineage>
        <taxon>Archaea</taxon>
        <taxon>Methanobacteriati</taxon>
        <taxon>Methanobacteriota</taxon>
        <taxon>Stenosarchaea group</taxon>
        <taxon>Halobacteria</taxon>
        <taxon>Halobacteriales</taxon>
        <taxon>Haloferacaceae</taxon>
    </lineage>
</organism>
<dbReference type="Gene3D" id="3.40.630.30">
    <property type="match status" value="1"/>
</dbReference>
<dbReference type="GO" id="GO:0008999">
    <property type="term" value="F:protein-N-terminal-alanine acetyltransferase activity"/>
    <property type="evidence" value="ECO:0007669"/>
    <property type="project" value="TreeGrafter"/>
</dbReference>
<dbReference type="PROSITE" id="PS51186">
    <property type="entry name" value="GNAT"/>
    <property type="match status" value="1"/>
</dbReference>
<dbReference type="InterPro" id="IPR016181">
    <property type="entry name" value="Acyl_CoA_acyltransferase"/>
</dbReference>
<sequence length="212" mass="23968">MFPAIIETERLRLEPRTPEYVDALAVYEHCREGHPHIDEVTEYLPWEPHSTPNESAEFLERGAEGRDEREGIDYVIRPKEGEAGAGEIAGFGGLSFDWDTDSAELGTWLRKPFWGRGYSGERALALAELAFEGLDVEVVTVTHDADNEQSKRAIEKYIERMGGRREGTLRNFHPSSDGPVDAVRYSVTQSEYRDADPDHEVTFLDSDGEPWP</sequence>
<dbReference type="Proteomes" id="UP000050535">
    <property type="component" value="Unassembled WGS sequence"/>
</dbReference>
<protein>
    <recommendedName>
        <fullName evidence="2">N-acetyltransferase domain-containing protein</fullName>
    </recommendedName>
</protein>
<dbReference type="PANTHER" id="PTHR43441:SF2">
    <property type="entry name" value="FAMILY ACETYLTRANSFERASE, PUTATIVE (AFU_ORTHOLOGUE AFUA_7G00850)-RELATED"/>
    <property type="match status" value="1"/>
</dbReference>
<dbReference type="OrthoDB" id="120213at2157"/>
<dbReference type="STRING" id="699431.SY89_01280"/>
<accession>A0A0P7I1F4</accession>
<gene>
    <name evidence="3" type="ORF">SY89_01280</name>
</gene>
<feature type="domain" description="N-acetyltransferase" evidence="2">
    <location>
        <begin position="11"/>
        <end position="190"/>
    </location>
</feature>
<dbReference type="PANTHER" id="PTHR43441">
    <property type="entry name" value="RIBOSOMAL-PROTEIN-SERINE ACETYLTRANSFERASE"/>
    <property type="match status" value="1"/>
</dbReference>
<evidence type="ECO:0000313" key="3">
    <source>
        <dbReference type="EMBL" id="KPN30545.1"/>
    </source>
</evidence>
<proteinExistence type="predicted"/>
<dbReference type="GO" id="GO:0005737">
    <property type="term" value="C:cytoplasm"/>
    <property type="evidence" value="ECO:0007669"/>
    <property type="project" value="TreeGrafter"/>
</dbReference>
<dbReference type="InterPro" id="IPR000182">
    <property type="entry name" value="GNAT_dom"/>
</dbReference>
<dbReference type="Pfam" id="PF13302">
    <property type="entry name" value="Acetyltransf_3"/>
    <property type="match status" value="1"/>
</dbReference>
<keyword evidence="4" id="KW-1185">Reference proteome</keyword>
<evidence type="ECO:0000259" key="2">
    <source>
        <dbReference type="PROSITE" id="PS51186"/>
    </source>
</evidence>
<dbReference type="EMBL" id="LGUC01000001">
    <property type="protein sequence ID" value="KPN30545.1"/>
    <property type="molecule type" value="Genomic_DNA"/>
</dbReference>
<dbReference type="PATRIC" id="fig|699431.3.peg.1308"/>
<dbReference type="AlphaFoldDB" id="A0A0P7I1F4"/>
<feature type="region of interest" description="Disordered" evidence="1">
    <location>
        <begin position="191"/>
        <end position="212"/>
    </location>
</feature>
<comment type="caution">
    <text evidence="3">The sequence shown here is derived from an EMBL/GenBank/DDBJ whole genome shotgun (WGS) entry which is preliminary data.</text>
</comment>
<feature type="compositionally biased region" description="Basic and acidic residues" evidence="1">
    <location>
        <begin position="191"/>
        <end position="202"/>
    </location>
</feature>
<reference evidence="4" key="1">
    <citation type="submission" date="2013-11" db="EMBL/GenBank/DDBJ databases">
        <authorList>
            <person name="Hoang H.T."/>
            <person name="Killian M.L."/>
            <person name="Madson D.M."/>
            <person name="Arruda P.H.E."/>
            <person name="Sun D."/>
            <person name="Schwartz K.J."/>
            <person name="Yoon K."/>
        </authorList>
    </citation>
    <scope>NUCLEOTIDE SEQUENCE [LARGE SCALE GENOMIC DNA]</scope>
    <source>
        <strain evidence="4">CDK2</strain>
    </source>
</reference>
<dbReference type="SUPFAM" id="SSF55729">
    <property type="entry name" value="Acyl-CoA N-acyltransferases (Nat)"/>
    <property type="match status" value="1"/>
</dbReference>
<dbReference type="RefSeq" id="WP_054583484.1">
    <property type="nucleotide sequence ID" value="NZ_LGUC01000001.1"/>
</dbReference>
<evidence type="ECO:0000313" key="4">
    <source>
        <dbReference type="Proteomes" id="UP000050535"/>
    </source>
</evidence>
<dbReference type="GO" id="GO:1990189">
    <property type="term" value="F:protein N-terminal-serine acetyltransferase activity"/>
    <property type="evidence" value="ECO:0007669"/>
    <property type="project" value="TreeGrafter"/>
</dbReference>